<evidence type="ECO:0000256" key="1">
    <source>
        <dbReference type="SAM" id="SignalP"/>
    </source>
</evidence>
<proteinExistence type="predicted"/>
<evidence type="ECO:0008006" key="4">
    <source>
        <dbReference type="Google" id="ProtNLM"/>
    </source>
</evidence>
<organism evidence="2 3">
    <name type="scientific">Flavobacterium subsaxonicum WB 4.1-42 = DSM 21790</name>
    <dbReference type="NCBI Taxonomy" id="1121898"/>
    <lineage>
        <taxon>Bacteria</taxon>
        <taxon>Pseudomonadati</taxon>
        <taxon>Bacteroidota</taxon>
        <taxon>Flavobacteriia</taxon>
        <taxon>Flavobacteriales</taxon>
        <taxon>Flavobacteriaceae</taxon>
        <taxon>Flavobacterium</taxon>
    </lineage>
</organism>
<dbReference type="RefSeq" id="WP_026990116.1">
    <property type="nucleotide sequence ID" value="NZ_AUGP01000017.1"/>
</dbReference>
<keyword evidence="3" id="KW-1185">Reference proteome</keyword>
<sequence length="389" mass="44452">MKQLLFLLLLVSTVSFAQQKTLKGVIKDITTQEPISRATISVDGTNINTVANDEGSFRVILPSSAKSITISHLSYRSYNFTPDKSNEDLELFLEPGGIELEELVVTNIPVSEILQQVVGNSRKRLEKSLLLNTYYREFVKVNDVYTKFADGLLDYYVKRKSGASDLLVKQSRSSRLVDAGTTKREQMTDALYLFDVRDAISDAYSFKGIRNVLSSPNYNFELRMRTDKNGKSVEIIKIIPKAEVQKLLMEGTVVYDPATKLILEMDIKYSEAHKKYISEVNVLIMKFTLLDEFKKTGFRIDGSKYIMTYNKHRANFHAKMGNKLDDTFDFVSDIVAMDYKEGEFDLDKKLKYKEKSLFAAGTHFTEEFWKTNNTLLPTEAEEKVIQSLK</sequence>
<dbReference type="SUPFAM" id="SSF49464">
    <property type="entry name" value="Carboxypeptidase regulatory domain-like"/>
    <property type="match status" value="1"/>
</dbReference>
<feature type="signal peptide" evidence="1">
    <location>
        <begin position="1"/>
        <end position="17"/>
    </location>
</feature>
<dbReference type="Proteomes" id="UP000030111">
    <property type="component" value="Unassembled WGS sequence"/>
</dbReference>
<dbReference type="AlphaFoldDB" id="A0A0A2MLG7"/>
<dbReference type="OrthoDB" id="766873at2"/>
<feature type="chain" id="PRO_5002003400" description="Carboxypeptidase-like regulatory domain-containing protein" evidence="1">
    <location>
        <begin position="18"/>
        <end position="389"/>
    </location>
</feature>
<dbReference type="eggNOG" id="COG0308">
    <property type="taxonomic scope" value="Bacteria"/>
</dbReference>
<reference evidence="2 3" key="1">
    <citation type="submission" date="2013-09" db="EMBL/GenBank/DDBJ databases">
        <authorList>
            <person name="Zeng Z."/>
            <person name="Chen C."/>
        </authorList>
    </citation>
    <scope>NUCLEOTIDE SEQUENCE [LARGE SCALE GENOMIC DNA]</scope>
    <source>
        <strain evidence="2 3">WB 4.1-42</strain>
    </source>
</reference>
<accession>A0A0A2MLG7</accession>
<keyword evidence="1" id="KW-0732">Signal</keyword>
<dbReference type="STRING" id="1121898.GCA_000422725_01215"/>
<comment type="caution">
    <text evidence="2">The sequence shown here is derived from an EMBL/GenBank/DDBJ whole genome shotgun (WGS) entry which is preliminary data.</text>
</comment>
<dbReference type="InterPro" id="IPR008969">
    <property type="entry name" value="CarboxyPept-like_regulatory"/>
</dbReference>
<dbReference type="Gene3D" id="2.60.40.1120">
    <property type="entry name" value="Carboxypeptidase-like, regulatory domain"/>
    <property type="match status" value="1"/>
</dbReference>
<protein>
    <recommendedName>
        <fullName evidence="4">Carboxypeptidase-like regulatory domain-containing protein</fullName>
    </recommendedName>
</protein>
<evidence type="ECO:0000313" key="2">
    <source>
        <dbReference type="EMBL" id="KGO92313.1"/>
    </source>
</evidence>
<evidence type="ECO:0000313" key="3">
    <source>
        <dbReference type="Proteomes" id="UP000030111"/>
    </source>
</evidence>
<gene>
    <name evidence="2" type="ORF">Q766_12640</name>
</gene>
<dbReference type="Pfam" id="PF13715">
    <property type="entry name" value="CarbopepD_reg_2"/>
    <property type="match status" value="1"/>
</dbReference>
<dbReference type="EMBL" id="JRLY01000010">
    <property type="protein sequence ID" value="KGO92313.1"/>
    <property type="molecule type" value="Genomic_DNA"/>
</dbReference>
<name>A0A0A2MLG7_9FLAO</name>